<dbReference type="Proteomes" id="UP000195137">
    <property type="component" value="Unassembled WGS sequence"/>
</dbReference>
<organism evidence="2 3">
    <name type="scientific">Methanonatronarchaeum thermophilum</name>
    <dbReference type="NCBI Taxonomy" id="1927129"/>
    <lineage>
        <taxon>Archaea</taxon>
        <taxon>Methanobacteriati</taxon>
        <taxon>Methanobacteriota</taxon>
        <taxon>Methanonatronarchaeia</taxon>
        <taxon>Methanonatronarchaeales</taxon>
        <taxon>Methanonatronarchaeaceae</taxon>
        <taxon>Methanonatronarchaeum</taxon>
    </lineage>
</organism>
<gene>
    <name evidence="2" type="ORF">AMET1_0876</name>
</gene>
<comment type="caution">
    <text evidence="2">The sequence shown here is derived from an EMBL/GenBank/DDBJ whole genome shotgun (WGS) entry which is preliminary data.</text>
</comment>
<keyword evidence="3" id="KW-1185">Reference proteome</keyword>
<evidence type="ECO:0000313" key="3">
    <source>
        <dbReference type="Proteomes" id="UP000195137"/>
    </source>
</evidence>
<feature type="domain" description="DUF5611" evidence="1">
    <location>
        <begin position="6"/>
        <end position="104"/>
    </location>
</feature>
<evidence type="ECO:0000259" key="1">
    <source>
        <dbReference type="Pfam" id="PF18446"/>
    </source>
</evidence>
<dbReference type="InterPro" id="IPR040713">
    <property type="entry name" value="DUF5611"/>
</dbReference>
<dbReference type="Pfam" id="PF18446">
    <property type="entry name" value="DUF5611"/>
    <property type="match status" value="1"/>
</dbReference>
<sequence length="109" mass="12700">MDGKIFEAKRGHYIKKDKVEDGLEEIFGEYTKENDIYVVSDYKAFKTVEIEVLENKNKKNKLRVDTDSDMDKASQALDSKRDLDNFLELVTGYTPKERMKKAKEKAKKS</sequence>
<protein>
    <recommendedName>
        <fullName evidence="1">DUF5611 domain-containing protein</fullName>
    </recommendedName>
</protein>
<proteinExistence type="predicted"/>
<dbReference type="RefSeq" id="WP_086637249.1">
    <property type="nucleotide sequence ID" value="NZ_MRZU01000003.1"/>
</dbReference>
<reference evidence="2 3" key="1">
    <citation type="submission" date="2016-12" db="EMBL/GenBank/DDBJ databases">
        <title>Discovery of methanogenic haloarchaea.</title>
        <authorList>
            <person name="Sorokin D.Y."/>
            <person name="Makarova K.S."/>
            <person name="Abbas B."/>
            <person name="Ferrer M."/>
            <person name="Golyshin P.N."/>
        </authorList>
    </citation>
    <scope>NUCLEOTIDE SEQUENCE [LARGE SCALE GENOMIC DNA]</scope>
    <source>
        <strain evidence="2">AMET1</strain>
    </source>
</reference>
<dbReference type="EMBL" id="MRZU01000003">
    <property type="protein sequence ID" value="OUJ19223.1"/>
    <property type="molecule type" value="Genomic_DNA"/>
</dbReference>
<accession>A0A1Y3GFZ3</accession>
<name>A0A1Y3GFZ3_9EURY</name>
<dbReference type="AlphaFoldDB" id="A0A1Y3GFZ3"/>
<evidence type="ECO:0000313" key="2">
    <source>
        <dbReference type="EMBL" id="OUJ19223.1"/>
    </source>
</evidence>
<dbReference type="Gene3D" id="3.30.310.190">
    <property type="match status" value="1"/>
</dbReference>